<proteinExistence type="predicted"/>
<keyword evidence="1" id="KW-0346">Stress response</keyword>
<reference evidence="1 2" key="1">
    <citation type="submission" date="2017-01" db="EMBL/GenBank/DDBJ databases">
        <title>Genome sequence of Rhodoferax antarcticus ANT.BR, a psychrophilic purple nonsulfur bacterium from an Antarctic microbial mat.</title>
        <authorList>
            <person name="Baker J."/>
            <person name="Riester C."/>
            <person name="Skinner B."/>
            <person name="Newell A."/>
            <person name="Swingley W."/>
            <person name="Madigan M."/>
            <person name="Jung D."/>
            <person name="Asao M."/>
            <person name="Chen M."/>
            <person name="Loughlin P."/>
            <person name="Pan H."/>
            <person name="Lin S."/>
            <person name="Li N."/>
            <person name="Shaw J."/>
            <person name="Prado M."/>
            <person name="Sherman C."/>
            <person name="Li X."/>
            <person name="Tang J."/>
            <person name="Blankenship R."/>
            <person name="Zhao T."/>
            <person name="Touchman J."/>
            <person name="Sattley M."/>
        </authorList>
    </citation>
    <scope>NUCLEOTIDE SEQUENCE [LARGE SCALE GENOMIC DNA]</scope>
    <source>
        <strain evidence="1 2">ANT.BR</strain>
    </source>
</reference>
<accession>A0A1Q8YIL1</accession>
<keyword evidence="2" id="KW-1185">Reference proteome</keyword>
<dbReference type="EMBL" id="MSYM01000007">
    <property type="protein sequence ID" value="OLP07852.1"/>
    <property type="molecule type" value="Genomic_DNA"/>
</dbReference>
<evidence type="ECO:0000313" key="2">
    <source>
        <dbReference type="Proteomes" id="UP000185911"/>
    </source>
</evidence>
<evidence type="ECO:0000313" key="1">
    <source>
        <dbReference type="EMBL" id="OLP07852.1"/>
    </source>
</evidence>
<dbReference type="InterPro" id="IPR036869">
    <property type="entry name" value="J_dom_sf"/>
</dbReference>
<protein>
    <submittedName>
        <fullName evidence="1">Heat shock molecular chaperone DnaJ</fullName>
    </submittedName>
</protein>
<dbReference type="Proteomes" id="UP000185911">
    <property type="component" value="Unassembled WGS sequence"/>
</dbReference>
<dbReference type="SUPFAM" id="SSF46565">
    <property type="entry name" value="Chaperone J-domain"/>
    <property type="match status" value="1"/>
</dbReference>
<dbReference type="AlphaFoldDB" id="A0A1Q8YIL1"/>
<sequence>MTQHSLPFPDDASSAPNTAKRGKLTALKFEAAKTSPAQRRFNQLIDQTESLVAKIKAAQALADSHRVKFSTTLTPLKTEFDTLVRKMAWWLDERLKQKGLSAKLKAIAAEMICSLSGSLAMEGDETMQALHDAHAAESLEEQGKTAASDMQSFIEGILGEKLGEDDQEFENLDDLMRASIAKMQAQAEAANQARASGGAAKRKKTATQKKADQQALDADGALRTIYRQLASALHPDRETDPVEQLRKTALMKEANAAYERRDLLALLQLQLQADLVDERMISSMAHEKLAALTALLKERVKVLTSELYKVERQTVTEFGLPMYAPLSPASLKRQLSEQKKELEADIASMQYDLAQVPDDRYFKRWLREQHELRYDEFNPLDFGGL</sequence>
<organism evidence="1 2">
    <name type="scientific">Rhodoferax antarcticus ANT.BR</name>
    <dbReference type="NCBI Taxonomy" id="1111071"/>
    <lineage>
        <taxon>Bacteria</taxon>
        <taxon>Pseudomonadati</taxon>
        <taxon>Pseudomonadota</taxon>
        <taxon>Betaproteobacteria</taxon>
        <taxon>Burkholderiales</taxon>
        <taxon>Comamonadaceae</taxon>
        <taxon>Rhodoferax</taxon>
    </lineage>
</organism>
<comment type="caution">
    <text evidence="1">The sequence shown here is derived from an EMBL/GenBank/DDBJ whole genome shotgun (WGS) entry which is preliminary data.</text>
</comment>
<name>A0A1Q8YIL1_9BURK</name>
<gene>
    <name evidence="1" type="ORF">BLL52_0949</name>
</gene>
<dbReference type="RefSeq" id="WP_075585469.1">
    <property type="nucleotide sequence ID" value="NZ_MSYM01000007.1"/>
</dbReference>
<dbReference type="STRING" id="81479.RA876_18615"/>